<dbReference type="RefSeq" id="WP_169788637.1">
    <property type="nucleotide sequence ID" value="NZ_AZEX01000070.1"/>
</dbReference>
<organism evidence="2 3">
    <name type="scientific">Latilactobacillus fuchuensis DSM 14340 = JCM 11249</name>
    <dbReference type="NCBI Taxonomy" id="1423747"/>
    <lineage>
        <taxon>Bacteria</taxon>
        <taxon>Bacillati</taxon>
        <taxon>Bacillota</taxon>
        <taxon>Bacilli</taxon>
        <taxon>Lactobacillales</taxon>
        <taxon>Lactobacillaceae</taxon>
        <taxon>Latilactobacillus</taxon>
    </lineage>
</organism>
<evidence type="ECO:0000313" key="3">
    <source>
        <dbReference type="Proteomes" id="UP000051264"/>
    </source>
</evidence>
<reference evidence="2 3" key="1">
    <citation type="journal article" date="2015" name="Genome Announc.">
        <title>Expanding the biotechnology potential of lactobacilli through comparative genomics of 213 strains and associated genera.</title>
        <authorList>
            <person name="Sun Z."/>
            <person name="Harris H.M."/>
            <person name="McCann A."/>
            <person name="Guo C."/>
            <person name="Argimon S."/>
            <person name="Zhang W."/>
            <person name="Yang X."/>
            <person name="Jeffery I.B."/>
            <person name="Cooney J.C."/>
            <person name="Kagawa T.F."/>
            <person name="Liu W."/>
            <person name="Song Y."/>
            <person name="Salvetti E."/>
            <person name="Wrobel A."/>
            <person name="Rasinkangas P."/>
            <person name="Parkhill J."/>
            <person name="Rea M.C."/>
            <person name="O'Sullivan O."/>
            <person name="Ritari J."/>
            <person name="Douillard F.P."/>
            <person name="Paul Ross R."/>
            <person name="Yang R."/>
            <person name="Briner A.E."/>
            <person name="Felis G.E."/>
            <person name="de Vos W.M."/>
            <person name="Barrangou R."/>
            <person name="Klaenhammer T.R."/>
            <person name="Caufield P.W."/>
            <person name="Cui Y."/>
            <person name="Zhang H."/>
            <person name="O'Toole P.W."/>
        </authorList>
    </citation>
    <scope>NUCLEOTIDE SEQUENCE [LARGE SCALE GENOMIC DNA]</scope>
    <source>
        <strain evidence="2 3">DSM 14340</strain>
    </source>
</reference>
<dbReference type="AlphaFoldDB" id="A0A0R1RMP7"/>
<feature type="region of interest" description="Disordered" evidence="1">
    <location>
        <begin position="1"/>
        <end position="50"/>
    </location>
</feature>
<evidence type="ECO:0000256" key="1">
    <source>
        <dbReference type="SAM" id="MobiDB-lite"/>
    </source>
</evidence>
<dbReference type="STRING" id="1423747.FC69_GL000315"/>
<proteinExistence type="predicted"/>
<dbReference type="InterPro" id="IPR047909">
    <property type="entry name" value="SPJ_0845-like_N"/>
</dbReference>
<name>A0A0R1RMP7_9LACO</name>
<evidence type="ECO:0000313" key="2">
    <source>
        <dbReference type="EMBL" id="KRL58445.1"/>
    </source>
</evidence>
<protein>
    <submittedName>
        <fullName evidence="2">Uncharacterized protein</fullName>
    </submittedName>
</protein>
<dbReference type="Proteomes" id="UP000051264">
    <property type="component" value="Unassembled WGS sequence"/>
</dbReference>
<dbReference type="NCBIfam" id="NF040897">
    <property type="entry name" value="SPJ_0845_Nterm"/>
    <property type="match status" value="1"/>
</dbReference>
<sequence length="50" mass="5707">MSLTVHRQNDLTGLFDKFASVPKKEQPVVKKEDETETKSKSDDDQTAQKK</sequence>
<feature type="compositionally biased region" description="Basic and acidic residues" evidence="1">
    <location>
        <begin position="22"/>
        <end position="50"/>
    </location>
</feature>
<comment type="caution">
    <text evidence="2">The sequence shown here is derived from an EMBL/GenBank/DDBJ whole genome shotgun (WGS) entry which is preliminary data.</text>
</comment>
<dbReference type="EMBL" id="AZEX01000070">
    <property type="protein sequence ID" value="KRL58445.1"/>
    <property type="molecule type" value="Genomic_DNA"/>
</dbReference>
<gene>
    <name evidence="2" type="ORF">FC69_GL000315</name>
</gene>
<accession>A0A0R1RMP7</accession>
<dbReference type="PATRIC" id="fig|1423747.3.peg.323"/>